<gene>
    <name evidence="2" type="ORF">KT71_11910</name>
</gene>
<feature type="transmembrane region" description="Helical" evidence="1">
    <location>
        <begin position="40"/>
        <end position="60"/>
    </location>
</feature>
<organism evidence="2 3">
    <name type="scientific">Congregibacter litoralis KT71</name>
    <dbReference type="NCBI Taxonomy" id="314285"/>
    <lineage>
        <taxon>Bacteria</taxon>
        <taxon>Pseudomonadati</taxon>
        <taxon>Pseudomonadota</taxon>
        <taxon>Gammaproteobacteria</taxon>
        <taxon>Cellvibrionales</taxon>
        <taxon>Halieaceae</taxon>
        <taxon>Congregibacter</taxon>
    </lineage>
</organism>
<evidence type="ECO:0000256" key="1">
    <source>
        <dbReference type="SAM" id="Phobius"/>
    </source>
</evidence>
<evidence type="ECO:0000313" key="3">
    <source>
        <dbReference type="Proteomes" id="UP000019205"/>
    </source>
</evidence>
<dbReference type="STRING" id="314285.KT71_11910"/>
<keyword evidence="1" id="KW-1133">Transmembrane helix</keyword>
<keyword evidence="1" id="KW-0472">Membrane</keyword>
<dbReference type="eggNOG" id="COG2391">
    <property type="taxonomic scope" value="Bacteria"/>
</dbReference>
<dbReference type="HOGENOM" id="CLU_037802_2_1_6"/>
<reference evidence="2 3" key="2">
    <citation type="journal article" date="2009" name="PLoS ONE">
        <title>The photosynthetic apparatus and its regulation in the aerobic gammaproteobacterium Congregibacter litoralis gen. nov., sp. nov.</title>
        <authorList>
            <person name="Spring S."/>
            <person name="Lunsdorf H."/>
            <person name="Fuchs B.M."/>
            <person name="Tindall B.J."/>
        </authorList>
    </citation>
    <scope>NUCLEOTIDE SEQUENCE [LARGE SCALE GENOMIC DNA]</scope>
    <source>
        <strain evidence="2">KT71</strain>
    </source>
</reference>
<reference evidence="2 3" key="1">
    <citation type="journal article" date="2007" name="Proc. Natl. Acad. Sci. U.S.A.">
        <title>Characterization of a marine gammaproteobacterium capable of aerobic anoxygenic photosynthesis.</title>
        <authorList>
            <person name="Fuchs B.M."/>
            <person name="Spring S."/>
            <person name="Teeling H."/>
            <person name="Quast C."/>
            <person name="Wulf J."/>
            <person name="Schattenhofer M."/>
            <person name="Yan S."/>
            <person name="Ferriera S."/>
            <person name="Johnson J."/>
            <person name="Glockner F.O."/>
            <person name="Amann R."/>
        </authorList>
    </citation>
    <scope>NUCLEOTIDE SEQUENCE [LARGE SCALE GENOMIC DNA]</scope>
    <source>
        <strain evidence="2">KT71</strain>
    </source>
</reference>
<dbReference type="InterPro" id="IPR046513">
    <property type="entry name" value="DUF6691"/>
</dbReference>
<evidence type="ECO:0000313" key="2">
    <source>
        <dbReference type="EMBL" id="EAQ96963.1"/>
    </source>
</evidence>
<feature type="transmembrane region" description="Helical" evidence="1">
    <location>
        <begin position="84"/>
        <end position="111"/>
    </location>
</feature>
<dbReference type="EMBL" id="AAOA02000003">
    <property type="protein sequence ID" value="EAQ96963.1"/>
    <property type="molecule type" value="Genomic_DNA"/>
</dbReference>
<dbReference type="OrthoDB" id="9790409at2"/>
<dbReference type="RefSeq" id="WP_008294812.1">
    <property type="nucleotide sequence ID" value="NZ_CM002299.1"/>
</dbReference>
<keyword evidence="3" id="KW-1185">Reference proteome</keyword>
<proteinExistence type="predicted"/>
<name>A4AA86_9GAMM</name>
<sequence length="140" mass="15349">MRALAGLLSGLVFGFGLVLSGMTDRDKVLDFLDIFGDWDPALMFVMGSAVVVTLLGFALVRRQENPFFAPDFHFPVNLVVDRQLLGGAVLFGIGWGIYGFCPGPAITALFYGETKTYYFFAAMVAGMGIANRIENWRHNA</sequence>
<feature type="transmembrane region" description="Helical" evidence="1">
    <location>
        <begin position="117"/>
        <end position="133"/>
    </location>
</feature>
<protein>
    <submittedName>
        <fullName evidence="2">Putative transporter component</fullName>
    </submittedName>
</protein>
<keyword evidence="1" id="KW-0812">Transmembrane</keyword>
<comment type="caution">
    <text evidence="2">The sequence shown here is derived from an EMBL/GenBank/DDBJ whole genome shotgun (WGS) entry which is preliminary data.</text>
</comment>
<dbReference type="Pfam" id="PF20398">
    <property type="entry name" value="DUF6691"/>
    <property type="match status" value="1"/>
</dbReference>
<dbReference type="Proteomes" id="UP000019205">
    <property type="component" value="Chromosome"/>
</dbReference>
<accession>A4AA86</accession>
<dbReference type="AlphaFoldDB" id="A4AA86"/>